<dbReference type="GO" id="GO:0005886">
    <property type="term" value="C:plasma membrane"/>
    <property type="evidence" value="ECO:0007669"/>
    <property type="project" value="UniProtKB-SubCell"/>
</dbReference>
<evidence type="ECO:0000256" key="5">
    <source>
        <dbReference type="ARBA" id="ARBA00023136"/>
    </source>
</evidence>
<reference evidence="7 8" key="1">
    <citation type="submission" date="2019-07" db="EMBL/GenBank/DDBJ databases">
        <title>Genomic Encyclopedia of Type Strains, Phase IV (KMG-IV): sequencing the most valuable type-strain genomes for metagenomic binning, comparative biology and taxonomic classification.</title>
        <authorList>
            <person name="Goeker M."/>
        </authorList>
    </citation>
    <scope>NUCLEOTIDE SEQUENCE [LARGE SCALE GENOMIC DNA]</scope>
    <source>
        <strain evidence="7 8">SS015</strain>
    </source>
</reference>
<keyword evidence="8" id="KW-1185">Reference proteome</keyword>
<keyword evidence="3 6" id="KW-0812">Transmembrane</keyword>
<dbReference type="AlphaFoldDB" id="A0A5D3WLB5"/>
<keyword evidence="5 6" id="KW-0472">Membrane</keyword>
<gene>
    <name evidence="7" type="ORF">EDC39_10152</name>
</gene>
<dbReference type="OrthoDB" id="9807053at2"/>
<proteinExistence type="predicted"/>
<feature type="transmembrane region" description="Helical" evidence="6">
    <location>
        <begin position="73"/>
        <end position="102"/>
    </location>
</feature>
<dbReference type="PANTHER" id="PTHR30086">
    <property type="entry name" value="ARGININE EXPORTER PROTEIN ARGO"/>
    <property type="match status" value="1"/>
</dbReference>
<feature type="transmembrane region" description="Helical" evidence="6">
    <location>
        <begin position="108"/>
        <end position="126"/>
    </location>
</feature>
<evidence type="ECO:0000313" key="7">
    <source>
        <dbReference type="EMBL" id="TYO99892.1"/>
    </source>
</evidence>
<organism evidence="7 8">
    <name type="scientific">Geothermobacter ehrlichii</name>
    <dbReference type="NCBI Taxonomy" id="213224"/>
    <lineage>
        <taxon>Bacteria</taxon>
        <taxon>Pseudomonadati</taxon>
        <taxon>Thermodesulfobacteriota</taxon>
        <taxon>Desulfuromonadia</taxon>
        <taxon>Desulfuromonadales</taxon>
        <taxon>Geothermobacteraceae</taxon>
        <taxon>Geothermobacter</taxon>
    </lineage>
</organism>
<comment type="subcellular location">
    <subcellularLocation>
        <location evidence="1">Cell membrane</location>
        <topology evidence="1">Multi-pass membrane protein</topology>
    </subcellularLocation>
</comment>
<dbReference type="EMBL" id="VNIB01000001">
    <property type="protein sequence ID" value="TYO99892.1"/>
    <property type="molecule type" value="Genomic_DNA"/>
</dbReference>
<evidence type="ECO:0000256" key="3">
    <source>
        <dbReference type="ARBA" id="ARBA00022692"/>
    </source>
</evidence>
<accession>A0A5D3WLB5</accession>
<evidence type="ECO:0000256" key="2">
    <source>
        <dbReference type="ARBA" id="ARBA00022475"/>
    </source>
</evidence>
<dbReference type="Proteomes" id="UP000324159">
    <property type="component" value="Unassembled WGS sequence"/>
</dbReference>
<evidence type="ECO:0000256" key="4">
    <source>
        <dbReference type="ARBA" id="ARBA00022989"/>
    </source>
</evidence>
<dbReference type="PANTHER" id="PTHR30086:SF20">
    <property type="entry name" value="ARGININE EXPORTER PROTEIN ARGO-RELATED"/>
    <property type="match status" value="1"/>
</dbReference>
<feature type="transmembrane region" description="Helical" evidence="6">
    <location>
        <begin position="180"/>
        <end position="200"/>
    </location>
</feature>
<keyword evidence="4 6" id="KW-1133">Transmembrane helix</keyword>
<evidence type="ECO:0000256" key="1">
    <source>
        <dbReference type="ARBA" id="ARBA00004651"/>
    </source>
</evidence>
<dbReference type="InterPro" id="IPR001123">
    <property type="entry name" value="LeuE-type"/>
</dbReference>
<dbReference type="GO" id="GO:0015171">
    <property type="term" value="F:amino acid transmembrane transporter activity"/>
    <property type="evidence" value="ECO:0007669"/>
    <property type="project" value="TreeGrafter"/>
</dbReference>
<dbReference type="Pfam" id="PF01810">
    <property type="entry name" value="LysE"/>
    <property type="match status" value="1"/>
</dbReference>
<feature type="transmembrane region" description="Helical" evidence="6">
    <location>
        <begin position="30"/>
        <end position="52"/>
    </location>
</feature>
<evidence type="ECO:0000256" key="6">
    <source>
        <dbReference type="SAM" id="Phobius"/>
    </source>
</evidence>
<keyword evidence="2" id="KW-1003">Cell membrane</keyword>
<comment type="caution">
    <text evidence="7">The sequence shown here is derived from an EMBL/GenBank/DDBJ whole genome shotgun (WGS) entry which is preliminary data.</text>
</comment>
<sequence>MKLPDLIDTSQRQPCRSPPLPDTPVYLYKLWAMNASTLPVLTFLSVFVLAIVSPGPNFILVSKTALSDSRRAGLCVALGIATGSGLFALAGLTGLLVLVGSLPAIAHIWQWLGAGYLTWLGLAMLFGKRETADSKRAGTGERLSCGRAWRLGLLTNLTNPKAWAFYLSLFTLVSRPDIPLAIKIGLNLAMFAISLAWYGLVALLLSEPRLAPRLNRFEPAIRRLLGFALLGFGLRLARN</sequence>
<protein>
    <submittedName>
        <fullName evidence="7">Threonine/homoserine/homoserine lactone efflux protein</fullName>
    </submittedName>
</protein>
<name>A0A5D3WLB5_9BACT</name>
<evidence type="ECO:0000313" key="8">
    <source>
        <dbReference type="Proteomes" id="UP000324159"/>
    </source>
</evidence>